<dbReference type="KEGG" id="pbu:L21SP3_01526"/>
<dbReference type="Proteomes" id="UP000188273">
    <property type="component" value="Chromosome"/>
</dbReference>
<feature type="compositionally biased region" description="Basic and acidic residues" evidence="2">
    <location>
        <begin position="86"/>
        <end position="97"/>
    </location>
</feature>
<comment type="catalytic activity">
    <reaction evidence="1">
        <text>L-glutamyl-tRNA(Gln) + L-glutamine + ATP + H2O = L-glutaminyl-tRNA(Gln) + L-glutamate + ADP + phosphate + H(+)</text>
        <dbReference type="Rhea" id="RHEA:17521"/>
        <dbReference type="Rhea" id="RHEA-COMP:9681"/>
        <dbReference type="Rhea" id="RHEA-COMP:9684"/>
        <dbReference type="ChEBI" id="CHEBI:15377"/>
        <dbReference type="ChEBI" id="CHEBI:15378"/>
        <dbReference type="ChEBI" id="CHEBI:29985"/>
        <dbReference type="ChEBI" id="CHEBI:30616"/>
        <dbReference type="ChEBI" id="CHEBI:43474"/>
        <dbReference type="ChEBI" id="CHEBI:58359"/>
        <dbReference type="ChEBI" id="CHEBI:78520"/>
        <dbReference type="ChEBI" id="CHEBI:78521"/>
        <dbReference type="ChEBI" id="CHEBI:456216"/>
    </reaction>
</comment>
<dbReference type="InterPro" id="IPR003837">
    <property type="entry name" value="GatC"/>
</dbReference>
<comment type="function">
    <text evidence="1">Allows the formation of correctly charged Asn-tRNA(Asn) or Gln-tRNA(Gln) through the transamidation of misacylated Asp-tRNA(Asn) or Glu-tRNA(Gln) in organisms which lack either or both of asparaginyl-tRNA or glutaminyl-tRNA synthetases. The reaction takes place in the presence of glutamine and ATP through an activated phospho-Asp-tRNA(Asn) or phospho-Glu-tRNA(Gln).</text>
</comment>
<feature type="region of interest" description="Disordered" evidence="2">
    <location>
        <begin position="76"/>
        <end position="97"/>
    </location>
</feature>
<dbReference type="RefSeq" id="WP_077541892.1">
    <property type="nucleotide sequence ID" value="NZ_CP019633.1"/>
</dbReference>
<dbReference type="Gene3D" id="1.10.20.60">
    <property type="entry name" value="Glu-tRNAGln amidotransferase C subunit, N-terminal domain"/>
    <property type="match status" value="1"/>
</dbReference>
<keyword evidence="3" id="KW-0808">Transferase</keyword>
<dbReference type="Pfam" id="PF02686">
    <property type="entry name" value="GatC"/>
    <property type="match status" value="1"/>
</dbReference>
<evidence type="ECO:0000313" key="3">
    <source>
        <dbReference type="EMBL" id="AQQ09716.1"/>
    </source>
</evidence>
<comment type="similarity">
    <text evidence="1">Belongs to the GatC family.</text>
</comment>
<keyword evidence="1 3" id="KW-0436">Ligase</keyword>
<dbReference type="GO" id="GO:0016740">
    <property type="term" value="F:transferase activity"/>
    <property type="evidence" value="ECO:0007669"/>
    <property type="project" value="UniProtKB-KW"/>
</dbReference>
<dbReference type="PANTHER" id="PTHR15004:SF0">
    <property type="entry name" value="GLUTAMYL-TRNA(GLN) AMIDOTRANSFERASE SUBUNIT C, MITOCHONDRIAL"/>
    <property type="match status" value="1"/>
</dbReference>
<reference evidence="4" key="1">
    <citation type="submission" date="2017-02" db="EMBL/GenBank/DDBJ databases">
        <title>Comparative genomics and description of representatives of a novel lineage of planctomycetes thriving in anoxic sediments.</title>
        <authorList>
            <person name="Spring S."/>
            <person name="Bunk B."/>
            <person name="Sproer C."/>
            <person name="Klenk H.-P."/>
        </authorList>
    </citation>
    <scope>NUCLEOTIDE SEQUENCE [LARGE SCALE GENOMIC DNA]</scope>
    <source>
        <strain evidence="4">L21-RPul-D3</strain>
    </source>
</reference>
<dbReference type="NCBIfam" id="TIGR00135">
    <property type="entry name" value="gatC"/>
    <property type="match status" value="1"/>
</dbReference>
<evidence type="ECO:0000256" key="2">
    <source>
        <dbReference type="SAM" id="MobiDB-lite"/>
    </source>
</evidence>
<dbReference type="GO" id="GO:0005524">
    <property type="term" value="F:ATP binding"/>
    <property type="evidence" value="ECO:0007669"/>
    <property type="project" value="UniProtKB-KW"/>
</dbReference>
<dbReference type="GO" id="GO:0070681">
    <property type="term" value="P:glutaminyl-tRNAGln biosynthesis via transamidation"/>
    <property type="evidence" value="ECO:0007669"/>
    <property type="project" value="TreeGrafter"/>
</dbReference>
<accession>A0A1Q2HR42</accession>
<organism evidence="3 4">
    <name type="scientific">Sedimentisphaera cyanobacteriorum</name>
    <dbReference type="NCBI Taxonomy" id="1940790"/>
    <lineage>
        <taxon>Bacteria</taxon>
        <taxon>Pseudomonadati</taxon>
        <taxon>Planctomycetota</taxon>
        <taxon>Phycisphaerae</taxon>
        <taxon>Sedimentisphaerales</taxon>
        <taxon>Sedimentisphaeraceae</taxon>
        <taxon>Sedimentisphaera</taxon>
    </lineage>
</organism>
<keyword evidence="1" id="KW-0067">ATP-binding</keyword>
<dbReference type="EC" id="6.3.5.-" evidence="1"/>
<proteinExistence type="inferred from homology"/>
<dbReference type="GO" id="GO:0050567">
    <property type="term" value="F:glutaminyl-tRNA synthase (glutamine-hydrolyzing) activity"/>
    <property type="evidence" value="ECO:0007669"/>
    <property type="project" value="UniProtKB-UniRule"/>
</dbReference>
<dbReference type="AlphaFoldDB" id="A0A1Q2HR42"/>
<comment type="catalytic activity">
    <reaction evidence="1">
        <text>L-aspartyl-tRNA(Asn) + L-glutamine + ATP + H2O = L-asparaginyl-tRNA(Asn) + L-glutamate + ADP + phosphate + 2 H(+)</text>
        <dbReference type="Rhea" id="RHEA:14513"/>
        <dbReference type="Rhea" id="RHEA-COMP:9674"/>
        <dbReference type="Rhea" id="RHEA-COMP:9677"/>
        <dbReference type="ChEBI" id="CHEBI:15377"/>
        <dbReference type="ChEBI" id="CHEBI:15378"/>
        <dbReference type="ChEBI" id="CHEBI:29985"/>
        <dbReference type="ChEBI" id="CHEBI:30616"/>
        <dbReference type="ChEBI" id="CHEBI:43474"/>
        <dbReference type="ChEBI" id="CHEBI:58359"/>
        <dbReference type="ChEBI" id="CHEBI:78515"/>
        <dbReference type="ChEBI" id="CHEBI:78516"/>
        <dbReference type="ChEBI" id="CHEBI:456216"/>
    </reaction>
</comment>
<dbReference type="GO" id="GO:0006412">
    <property type="term" value="P:translation"/>
    <property type="evidence" value="ECO:0007669"/>
    <property type="project" value="UniProtKB-UniRule"/>
</dbReference>
<dbReference type="SUPFAM" id="SSF141000">
    <property type="entry name" value="Glu-tRNAGln amidotransferase C subunit"/>
    <property type="match status" value="1"/>
</dbReference>
<dbReference type="HAMAP" id="MF_00122">
    <property type="entry name" value="GatC"/>
    <property type="match status" value="1"/>
</dbReference>
<protein>
    <recommendedName>
        <fullName evidence="1">Aspartyl/glutamyl-tRNA(Asn/Gln) amidotransferase subunit C</fullName>
        <shortName evidence="1">Asp/Glu-ADT subunit C</shortName>
        <ecNumber evidence="1">6.3.5.-</ecNumber>
    </recommendedName>
</protein>
<dbReference type="InterPro" id="IPR036113">
    <property type="entry name" value="Asp/Glu-ADT_sf_sub_c"/>
</dbReference>
<keyword evidence="4" id="KW-1185">Reference proteome</keyword>
<keyword evidence="1" id="KW-0547">Nucleotide-binding</keyword>
<dbReference type="OrthoDB" id="9813938at2"/>
<keyword evidence="1" id="KW-0648">Protein biosynthesis</keyword>
<name>A0A1Q2HR42_9BACT</name>
<dbReference type="EMBL" id="CP019633">
    <property type="protein sequence ID" value="AQQ09716.1"/>
    <property type="molecule type" value="Genomic_DNA"/>
</dbReference>
<comment type="subunit">
    <text evidence="1">Heterotrimer of A, B and C subunits.</text>
</comment>
<evidence type="ECO:0000256" key="1">
    <source>
        <dbReference type="HAMAP-Rule" id="MF_00122"/>
    </source>
</evidence>
<dbReference type="STRING" id="1940790.L21SP3_01526"/>
<dbReference type="PANTHER" id="PTHR15004">
    <property type="entry name" value="GLUTAMYL-TRNA(GLN) AMIDOTRANSFERASE SUBUNIT C, MITOCHONDRIAL"/>
    <property type="match status" value="1"/>
</dbReference>
<sequence length="97" mass="10832">MPDMINEKQVREVAALARLELTDEEVSRFATQLSDILAYIEKLGELDTEAVEPLAHSLPVKNVFRADEPGQTLDRDQALKNAPDSDGEHFCVPKVLE</sequence>
<evidence type="ECO:0000313" key="4">
    <source>
        <dbReference type="Proteomes" id="UP000188273"/>
    </source>
</evidence>
<dbReference type="GO" id="GO:0050566">
    <property type="term" value="F:asparaginyl-tRNA synthase (glutamine-hydrolyzing) activity"/>
    <property type="evidence" value="ECO:0007669"/>
    <property type="project" value="RHEA"/>
</dbReference>
<dbReference type="GO" id="GO:0006450">
    <property type="term" value="P:regulation of translational fidelity"/>
    <property type="evidence" value="ECO:0007669"/>
    <property type="project" value="InterPro"/>
</dbReference>
<gene>
    <name evidence="1 3" type="primary">gatC</name>
    <name evidence="3" type="ORF">L21SP3_01526</name>
</gene>